<feature type="region of interest" description="Disordered" evidence="1">
    <location>
        <begin position="1"/>
        <end position="20"/>
    </location>
</feature>
<dbReference type="EMBL" id="FMWB01000027">
    <property type="protein sequence ID" value="SCZ48567.1"/>
    <property type="molecule type" value="Genomic_DNA"/>
</dbReference>
<evidence type="ECO:0000313" key="3">
    <source>
        <dbReference type="Proteomes" id="UP000183046"/>
    </source>
</evidence>
<proteinExistence type="predicted"/>
<protein>
    <submittedName>
        <fullName evidence="2">Uncharacterized protein</fullName>
    </submittedName>
</protein>
<dbReference type="AlphaFoldDB" id="A0A1G5PGE2"/>
<sequence>MTTHGNYHDLQVAPDGRSPKDSVAVTAVTYGMGRAIDQALAFSSPAPSAPISKPVVAGSEAEYLVAYRKFCKGAGMALTEREWELVAKGGPKGVPPSLRGKCLQAK</sequence>
<gene>
    <name evidence="2" type="ORF">SAMN05216279_12737</name>
</gene>
<evidence type="ECO:0000313" key="2">
    <source>
        <dbReference type="EMBL" id="SCZ48567.1"/>
    </source>
</evidence>
<name>A0A1G5PGE2_9PSED</name>
<reference evidence="3" key="1">
    <citation type="submission" date="2016-10" db="EMBL/GenBank/DDBJ databases">
        <authorList>
            <person name="de Groot N.N."/>
        </authorList>
    </citation>
    <scope>NUCLEOTIDE SEQUENCE [LARGE SCALE GENOMIC DNA]</scope>
    <source>
        <strain evidence="3">DSM 15758</strain>
    </source>
</reference>
<accession>A0A1G5PGE2</accession>
<dbReference type="Proteomes" id="UP000183046">
    <property type="component" value="Unassembled WGS sequence"/>
</dbReference>
<organism evidence="2 3">
    <name type="scientific">Pseudomonas oryzihabitans</name>
    <dbReference type="NCBI Taxonomy" id="47885"/>
    <lineage>
        <taxon>Bacteria</taxon>
        <taxon>Pseudomonadati</taxon>
        <taxon>Pseudomonadota</taxon>
        <taxon>Gammaproteobacteria</taxon>
        <taxon>Pseudomonadales</taxon>
        <taxon>Pseudomonadaceae</taxon>
        <taxon>Pseudomonas</taxon>
    </lineage>
</organism>
<evidence type="ECO:0000256" key="1">
    <source>
        <dbReference type="SAM" id="MobiDB-lite"/>
    </source>
</evidence>
<comment type="caution">
    <text evidence="2">The sequence shown here is derived from an EMBL/GenBank/DDBJ whole genome shotgun (WGS) entry which is preliminary data.</text>
</comment>